<gene>
    <name evidence="2" type="ORF">PSON_ATCC_30995.1.T0880105</name>
</gene>
<evidence type="ECO:0000313" key="3">
    <source>
        <dbReference type="Proteomes" id="UP000692954"/>
    </source>
</evidence>
<dbReference type="EMBL" id="CAJJDN010000088">
    <property type="protein sequence ID" value="CAD8107090.1"/>
    <property type="molecule type" value="Genomic_DNA"/>
</dbReference>
<reference evidence="2" key="1">
    <citation type="submission" date="2021-01" db="EMBL/GenBank/DDBJ databases">
        <authorList>
            <consortium name="Genoscope - CEA"/>
            <person name="William W."/>
        </authorList>
    </citation>
    <scope>NUCLEOTIDE SEQUENCE</scope>
</reference>
<dbReference type="Proteomes" id="UP000692954">
    <property type="component" value="Unassembled WGS sequence"/>
</dbReference>
<keyword evidence="1" id="KW-0175">Coiled coil</keyword>
<proteinExistence type="predicted"/>
<dbReference type="AlphaFoldDB" id="A0A8S1PUU8"/>
<name>A0A8S1PUU8_9CILI</name>
<protein>
    <submittedName>
        <fullName evidence="2">Uncharacterized protein</fullName>
    </submittedName>
</protein>
<evidence type="ECO:0000256" key="1">
    <source>
        <dbReference type="SAM" id="Coils"/>
    </source>
</evidence>
<evidence type="ECO:0000313" key="2">
    <source>
        <dbReference type="EMBL" id="CAD8107090.1"/>
    </source>
</evidence>
<feature type="coiled-coil region" evidence="1">
    <location>
        <begin position="78"/>
        <end position="381"/>
    </location>
</feature>
<organism evidence="2 3">
    <name type="scientific">Paramecium sonneborni</name>
    <dbReference type="NCBI Taxonomy" id="65129"/>
    <lineage>
        <taxon>Eukaryota</taxon>
        <taxon>Sar</taxon>
        <taxon>Alveolata</taxon>
        <taxon>Ciliophora</taxon>
        <taxon>Intramacronucleata</taxon>
        <taxon>Oligohymenophorea</taxon>
        <taxon>Peniculida</taxon>
        <taxon>Parameciidae</taxon>
        <taxon>Paramecium</taxon>
    </lineage>
</organism>
<comment type="caution">
    <text evidence="2">The sequence shown here is derived from an EMBL/GenBank/DDBJ whole genome shotgun (WGS) entry which is preliminary data.</text>
</comment>
<sequence length="393" mass="47251">MINYSNVPPRSITPKPSYLTVVNQYNQPSPQLNSQKIISNQYVQPKQIIPTTEIIRIIPSEQYQLPQQDQTQFNGLSLPELKAFLEDLMQRYDRLAQELQKASQKEIQLQNQQIIAQTELHNKLLQFQQEREALQQTINNKNQEIHILNLQIAKLKQQHLTEQQELKTDNENIALVLTDKLEQMNQFAKEKINELEQTKNILVLREQEVQEWRTRKNNGDIYSQEINQLKQKIYLLQQEKEQLMDKIRYPQHDYQQGNENQMLRAQLQEKESEINTLRLKLQYSQQNNNDQQLYQELEQAKEELMYYKQQLMNGGQVNNMEEIEDYRDKIQIYESEIRRLNKQLTEMRHELEDHKNHKSDNEFLRSKLSNQQNQIKEIQKSQLGFKERVPQYY</sequence>
<keyword evidence="3" id="KW-1185">Reference proteome</keyword>
<dbReference type="OrthoDB" id="294981at2759"/>
<accession>A0A8S1PUU8</accession>